<gene>
    <name evidence="1" type="ORF">QFC21_000850</name>
</gene>
<accession>A0ACC2W8I5</accession>
<organism evidence="1 2">
    <name type="scientific">Naganishia friedmannii</name>
    <dbReference type="NCBI Taxonomy" id="89922"/>
    <lineage>
        <taxon>Eukaryota</taxon>
        <taxon>Fungi</taxon>
        <taxon>Dikarya</taxon>
        <taxon>Basidiomycota</taxon>
        <taxon>Agaricomycotina</taxon>
        <taxon>Tremellomycetes</taxon>
        <taxon>Filobasidiales</taxon>
        <taxon>Filobasidiaceae</taxon>
        <taxon>Naganishia</taxon>
    </lineage>
</organism>
<keyword evidence="2" id="KW-1185">Reference proteome</keyword>
<proteinExistence type="predicted"/>
<sequence length="313" mass="34851">MQKKGVSMPTLWPLLLLVTTQLISPAFAQVYGRTSSTVQHYDYDPVSEVATSASSSAFASSLPTTSHSATREDDSRLPVGYLVPSDTIHIVKVVTGPSATPAYQSQTSSTPAANLVRPVAGSDHGASHQARTYDEKPPFWINNEPHDKPAEVLIDIEDNPSDSFPADDHIDGTQSGKTSHNEDPVTPPEAGGLRCQPQAQRIASFSSSSLWGYSVDCGINRMPLEGESDDHSYCSEAEIQHAQDMADMAALEKAWEISSVQDCQRRAGERRKEKVERREKKQRRGMFLRNAWFRFNKQYEFDFSYTHSLFYRC</sequence>
<name>A0ACC2W8I5_9TREE</name>
<dbReference type="Proteomes" id="UP001227268">
    <property type="component" value="Unassembled WGS sequence"/>
</dbReference>
<evidence type="ECO:0000313" key="2">
    <source>
        <dbReference type="Proteomes" id="UP001227268"/>
    </source>
</evidence>
<comment type="caution">
    <text evidence="1">The sequence shown here is derived from an EMBL/GenBank/DDBJ whole genome shotgun (WGS) entry which is preliminary data.</text>
</comment>
<dbReference type="EMBL" id="JASBWT010000002">
    <property type="protein sequence ID" value="KAJ9107400.1"/>
    <property type="molecule type" value="Genomic_DNA"/>
</dbReference>
<reference evidence="1" key="1">
    <citation type="submission" date="2023-04" db="EMBL/GenBank/DDBJ databases">
        <title>Draft Genome sequencing of Naganishia species isolated from polar environments using Oxford Nanopore Technology.</title>
        <authorList>
            <person name="Leo P."/>
            <person name="Venkateswaran K."/>
        </authorList>
    </citation>
    <scope>NUCLEOTIDE SEQUENCE</scope>
    <source>
        <strain evidence="1">MNA-CCFEE 5423</strain>
    </source>
</reference>
<evidence type="ECO:0000313" key="1">
    <source>
        <dbReference type="EMBL" id="KAJ9107400.1"/>
    </source>
</evidence>
<protein>
    <submittedName>
        <fullName evidence="1">Uncharacterized protein</fullName>
    </submittedName>
</protein>